<dbReference type="InterPro" id="IPR000326">
    <property type="entry name" value="PAP2/HPO"/>
</dbReference>
<dbReference type="PANTHER" id="PTHR14969:SF13">
    <property type="entry name" value="AT30094P"/>
    <property type="match status" value="1"/>
</dbReference>
<dbReference type="Gene3D" id="1.20.144.10">
    <property type="entry name" value="Phosphatidic acid phosphatase type 2/haloperoxidase"/>
    <property type="match status" value="1"/>
</dbReference>
<dbReference type="AlphaFoldDB" id="A0A084U906"/>
<protein>
    <submittedName>
        <fullName evidence="3">Phosphoesterase, PA-phosphatase related protein</fullName>
    </submittedName>
</protein>
<dbReference type="Proteomes" id="UP000053675">
    <property type="component" value="Unassembled WGS sequence"/>
</dbReference>
<dbReference type="eggNOG" id="COG0671">
    <property type="taxonomic scope" value="Bacteria"/>
</dbReference>
<dbReference type="InterPro" id="IPR036938">
    <property type="entry name" value="PAP2/HPO_sf"/>
</dbReference>
<proteinExistence type="predicted"/>
<evidence type="ECO:0000313" key="3">
    <source>
        <dbReference type="EMBL" id="KFB09442.1"/>
    </source>
</evidence>
<feature type="transmembrane region" description="Helical" evidence="1">
    <location>
        <begin position="86"/>
        <end position="108"/>
    </location>
</feature>
<comment type="caution">
    <text evidence="3">The sequence shown here is derived from an EMBL/GenBank/DDBJ whole genome shotgun (WGS) entry which is preliminary data.</text>
</comment>
<dbReference type="SUPFAM" id="SSF48317">
    <property type="entry name" value="Acid phosphatase/Vanadium-dependent haloperoxidase"/>
    <property type="match status" value="1"/>
</dbReference>
<dbReference type="STRING" id="472175.EL18_00458"/>
<keyword evidence="4" id="KW-1185">Reference proteome</keyword>
<dbReference type="EMBL" id="JMQM01000001">
    <property type="protein sequence ID" value="KFB09442.1"/>
    <property type="molecule type" value="Genomic_DNA"/>
</dbReference>
<feature type="transmembrane region" description="Helical" evidence="1">
    <location>
        <begin position="217"/>
        <end position="237"/>
    </location>
</feature>
<reference evidence="3 4" key="1">
    <citation type="submission" date="2014-05" db="EMBL/GenBank/DDBJ databases">
        <title>Draft Genome Sequence of Nitratireductor basaltis Strain UMTGB225, A Marine Bacterium Isolated from Green Barrel Tunicate.</title>
        <authorList>
            <person name="Gan H.Y."/>
        </authorList>
    </citation>
    <scope>NUCLEOTIDE SEQUENCE [LARGE SCALE GENOMIC DNA]</scope>
    <source>
        <strain evidence="3 4">UMTGB225</strain>
    </source>
</reference>
<keyword evidence="1" id="KW-0472">Membrane</keyword>
<sequence>MHRRSAVAETVTSLVKGIRHRPANIIPIIMAAILGLGVYGFVAIADEVAEGEMAQIDERLFLLFREADDPGEPLGPPWLEETAVEVTAIGGYPLIVLTLAAVVGLFLVTKRYGPALYAVLAVGSGALLTHYLKLYYARPRPDLVDHLDAIHTLSFPSGHAMVTTIAYLTLAALVVRFVDDRRVRIYVLSVAVFVAIIVGLSRIYVGVHWPSDVAAGWALGAAWASLSWLVVQLLQYWRSRSRNG</sequence>
<keyword evidence="1" id="KW-1133">Transmembrane helix</keyword>
<feature type="transmembrane region" description="Helical" evidence="1">
    <location>
        <begin position="157"/>
        <end position="178"/>
    </location>
</feature>
<feature type="domain" description="Phosphatidic acid phosphatase type 2/haloperoxidase" evidence="2">
    <location>
        <begin position="115"/>
        <end position="228"/>
    </location>
</feature>
<evidence type="ECO:0000256" key="1">
    <source>
        <dbReference type="SAM" id="Phobius"/>
    </source>
</evidence>
<dbReference type="PATRIC" id="fig|472175.3.peg.472"/>
<dbReference type="RefSeq" id="WP_051913686.1">
    <property type="nucleotide sequence ID" value="NZ_JMQM01000001.1"/>
</dbReference>
<feature type="transmembrane region" description="Helical" evidence="1">
    <location>
        <begin position="115"/>
        <end position="137"/>
    </location>
</feature>
<name>A0A084U906_9HYPH</name>
<dbReference type="CDD" id="cd03392">
    <property type="entry name" value="PAP2_like_2"/>
    <property type="match status" value="1"/>
</dbReference>
<dbReference type="SMART" id="SM00014">
    <property type="entry name" value="acidPPc"/>
    <property type="match status" value="1"/>
</dbReference>
<accession>A0A084U906</accession>
<dbReference type="PANTHER" id="PTHR14969">
    <property type="entry name" value="SPHINGOSINE-1-PHOSPHATE PHOSPHOHYDROLASE"/>
    <property type="match status" value="1"/>
</dbReference>
<evidence type="ECO:0000259" key="2">
    <source>
        <dbReference type="SMART" id="SM00014"/>
    </source>
</evidence>
<feature type="transmembrane region" description="Helical" evidence="1">
    <location>
        <begin position="185"/>
        <end position="205"/>
    </location>
</feature>
<dbReference type="Pfam" id="PF01569">
    <property type="entry name" value="PAP2"/>
    <property type="match status" value="1"/>
</dbReference>
<gene>
    <name evidence="3" type="ORF">EL18_00458</name>
</gene>
<evidence type="ECO:0000313" key="4">
    <source>
        <dbReference type="Proteomes" id="UP000053675"/>
    </source>
</evidence>
<organism evidence="3 4">
    <name type="scientific">Nitratireductor basaltis</name>
    <dbReference type="NCBI Taxonomy" id="472175"/>
    <lineage>
        <taxon>Bacteria</taxon>
        <taxon>Pseudomonadati</taxon>
        <taxon>Pseudomonadota</taxon>
        <taxon>Alphaproteobacteria</taxon>
        <taxon>Hyphomicrobiales</taxon>
        <taxon>Phyllobacteriaceae</taxon>
        <taxon>Nitratireductor</taxon>
    </lineage>
</organism>
<feature type="transmembrane region" description="Helical" evidence="1">
    <location>
        <begin position="25"/>
        <end position="45"/>
    </location>
</feature>
<keyword evidence="1" id="KW-0812">Transmembrane</keyword>